<name>A0A1F5YVX7_9BACT</name>
<proteinExistence type="predicted"/>
<dbReference type="EMBL" id="MFJD01000004">
    <property type="protein sequence ID" value="OGG04275.1"/>
    <property type="molecule type" value="Genomic_DNA"/>
</dbReference>
<sequence>MAENTGETPIQQLEQRAETPETPAAIPESPAQSEVLPPAEAPVKSETVTQQEAPDLPETPNQKRFRDSFISITNDAKSKLADLRQRAGEKLGALKQNDQFVAGAKQTAVGVGIGLVMERLKLRYTPNKDFSNLAQDVAVGLGYNALINHFERTMPHAKKSDFMISSLFEIFGRNQRTRLDTFLPEKPVSKKSWIKHRIDESVDEYNARMKLPRGSVDRQINPLRLVNPVVVSGFRNMVAGFQQL</sequence>
<reference evidence="2 3" key="1">
    <citation type="journal article" date="2016" name="Nat. Commun.">
        <title>Thousands of microbial genomes shed light on interconnected biogeochemical processes in an aquifer system.</title>
        <authorList>
            <person name="Anantharaman K."/>
            <person name="Brown C.T."/>
            <person name="Hug L.A."/>
            <person name="Sharon I."/>
            <person name="Castelle C.J."/>
            <person name="Probst A.J."/>
            <person name="Thomas B.C."/>
            <person name="Singh A."/>
            <person name="Wilkins M.J."/>
            <person name="Karaoz U."/>
            <person name="Brodie E.L."/>
            <person name="Williams K.H."/>
            <person name="Hubbard S.S."/>
            <person name="Banfield J.F."/>
        </authorList>
    </citation>
    <scope>NUCLEOTIDE SEQUENCE [LARGE SCALE GENOMIC DNA]</scope>
</reference>
<protein>
    <submittedName>
        <fullName evidence="2">Uncharacterized protein</fullName>
    </submittedName>
</protein>
<dbReference type="STRING" id="1798374.A2Z33_03950"/>
<accession>A0A1F5YVX7</accession>
<feature type="compositionally biased region" description="Polar residues" evidence="1">
    <location>
        <begin position="1"/>
        <end position="14"/>
    </location>
</feature>
<dbReference type="Proteomes" id="UP000178448">
    <property type="component" value="Unassembled WGS sequence"/>
</dbReference>
<evidence type="ECO:0000313" key="3">
    <source>
        <dbReference type="Proteomes" id="UP000178448"/>
    </source>
</evidence>
<dbReference type="AlphaFoldDB" id="A0A1F5YVX7"/>
<evidence type="ECO:0000256" key="1">
    <source>
        <dbReference type="SAM" id="MobiDB-lite"/>
    </source>
</evidence>
<evidence type="ECO:0000313" key="2">
    <source>
        <dbReference type="EMBL" id="OGG04275.1"/>
    </source>
</evidence>
<comment type="caution">
    <text evidence="2">The sequence shown here is derived from an EMBL/GenBank/DDBJ whole genome shotgun (WGS) entry which is preliminary data.</text>
</comment>
<gene>
    <name evidence="2" type="ORF">A2Z33_03950</name>
</gene>
<organism evidence="2 3">
    <name type="scientific">Candidatus Gottesmanbacteria bacterium RBG_16_52_11</name>
    <dbReference type="NCBI Taxonomy" id="1798374"/>
    <lineage>
        <taxon>Bacteria</taxon>
        <taxon>Candidatus Gottesmaniibacteriota</taxon>
    </lineage>
</organism>
<feature type="region of interest" description="Disordered" evidence="1">
    <location>
        <begin position="1"/>
        <end position="67"/>
    </location>
</feature>